<reference evidence="1 2" key="1">
    <citation type="journal article" date="2004" name="Proc. Natl. Acad. Sci. U.S.A.">
        <title>Genetic organization of the psbAD region in phages infecting marine Synechococcus strains.</title>
        <authorList>
            <person name="Millard A."/>
            <person name="Clokie M.R."/>
            <person name="Shub D.A."/>
            <person name="Mann N.H."/>
        </authorList>
    </citation>
    <scope>NUCLEOTIDE SEQUENCE [LARGE SCALE GENOMIC DNA]</scope>
</reference>
<organism evidence="1 2">
    <name type="scientific">Synechococcus phage S-PM2</name>
    <dbReference type="NCBI Taxonomy" id="238854"/>
    <lineage>
        <taxon>Viruses</taxon>
        <taxon>Duplodnaviria</taxon>
        <taxon>Heunggongvirae</taxon>
        <taxon>Uroviricota</taxon>
        <taxon>Caudoviricetes</taxon>
        <taxon>Pantevenvirales</taxon>
        <taxon>Kyanoviridae</taxon>
        <taxon>Nodensvirus</taxon>
        <taxon>Nodensvirus spm2</taxon>
    </lineage>
</organism>
<proteinExistence type="predicted"/>
<evidence type="ECO:0000313" key="2">
    <source>
        <dbReference type="Proteomes" id="UP000000994"/>
    </source>
</evidence>
<sequence>MPYNTLIRNQPMTRKEFYEKYGDVKVKFSSYYKYTFTYTGNLPDGGKISVDCGANADDIYRFEVGADCEEIINSLEPYAGTAYDKDGKKVDEFYDY</sequence>
<accession>Q5GQQ3</accession>
<keyword evidence="2" id="KW-1185">Reference proteome</keyword>
<dbReference type="Proteomes" id="UP000000994">
    <property type="component" value="Segment"/>
</dbReference>
<dbReference type="RefSeq" id="YP_195069.2">
    <property type="nucleotide sequence ID" value="NC_006820.1"/>
</dbReference>
<dbReference type="KEGG" id="vg:3260406"/>
<reference evidence="1 2" key="2">
    <citation type="journal article" date="2005" name="J. Bacteriol.">
        <title>The genome of S-PM2, a 'photosynthetic' T4-type bacteriophage that infects marine Synechococcus strains.</title>
        <authorList>
            <person name="Mann N.H."/>
            <person name="Clokie M.R."/>
            <person name="Millard A."/>
            <person name="Cook A."/>
            <person name="Wilson W.H."/>
            <person name="Wheatley P.J."/>
            <person name="Letarov A."/>
            <person name="Krisch H.M."/>
        </authorList>
    </citation>
    <scope>NUCLEOTIDE SEQUENCE</scope>
</reference>
<gene>
    <name evidence="1" type="ORF">S-PM2p035</name>
</gene>
<protein>
    <submittedName>
        <fullName evidence="1">Hypothetical-Protein belonging to T4-LIKE GC: 780</fullName>
    </submittedName>
</protein>
<dbReference type="EMBL" id="AJ630128">
    <property type="protein sequence ID" value="CAF34099.2"/>
    <property type="molecule type" value="Genomic_DNA"/>
</dbReference>
<dbReference type="GeneID" id="3260406"/>
<name>Q5GQQ3_BPSYP</name>
<organismHost>
    <name type="scientific">Synechococcus</name>
    <dbReference type="NCBI Taxonomy" id="1129"/>
</organismHost>
<evidence type="ECO:0000313" key="1">
    <source>
        <dbReference type="EMBL" id="CAF34099.2"/>
    </source>
</evidence>